<evidence type="ECO:0000313" key="2">
    <source>
        <dbReference type="EMBL" id="EDN82472.1"/>
    </source>
</evidence>
<keyword evidence="1" id="KW-1133">Transmembrane helix</keyword>
<proteinExistence type="predicted"/>
<dbReference type="Proteomes" id="UP000003773">
    <property type="component" value="Unassembled WGS sequence"/>
</dbReference>
<reference evidence="2 3" key="1">
    <citation type="submission" date="2007-04" db="EMBL/GenBank/DDBJ databases">
        <authorList>
            <person name="Fulton L."/>
            <person name="Clifton S."/>
            <person name="Fulton B."/>
            <person name="Xu J."/>
            <person name="Minx P."/>
            <person name="Pepin K.H."/>
            <person name="Johnson M."/>
            <person name="Thiruvilangam P."/>
            <person name="Bhonagiri V."/>
            <person name="Nash W.E."/>
            <person name="Mardis E.R."/>
            <person name="Wilson R.K."/>
        </authorList>
    </citation>
    <scope>NUCLEOTIDE SEQUENCE [LARGE SCALE GENOMIC DNA]</scope>
    <source>
        <strain evidence="2 3">L2-32</strain>
    </source>
</reference>
<gene>
    <name evidence="2" type="ORF">BIFADO_01850</name>
</gene>
<keyword evidence="1" id="KW-0812">Transmembrane</keyword>
<protein>
    <submittedName>
        <fullName evidence="2">Uncharacterized protein</fullName>
    </submittedName>
</protein>
<dbReference type="AlphaFoldDB" id="A7A7L1"/>
<evidence type="ECO:0000256" key="1">
    <source>
        <dbReference type="SAM" id="Phobius"/>
    </source>
</evidence>
<feature type="transmembrane region" description="Helical" evidence="1">
    <location>
        <begin position="35"/>
        <end position="55"/>
    </location>
</feature>
<sequence>MCICCIGQKIEETVKDVWVFLKTFLSTEHPGLNNVANFLTVIISAASIIIAFASYNYTKDHDQPIYDVVLTSGAYQGAGSDYLSGTDFTTCIGTVPPGKFTAYVPYPGEGMHARVESAIAFRDNKGNDWIRDAKGILSEIKTNPYEYLKLDLPPENWQSLESE</sequence>
<organism evidence="2 3">
    <name type="scientific">Bifidobacterium adolescentis L2-32</name>
    <dbReference type="NCBI Taxonomy" id="411481"/>
    <lineage>
        <taxon>Bacteria</taxon>
        <taxon>Bacillati</taxon>
        <taxon>Actinomycetota</taxon>
        <taxon>Actinomycetes</taxon>
        <taxon>Bifidobacteriales</taxon>
        <taxon>Bifidobacteriaceae</taxon>
        <taxon>Bifidobacterium</taxon>
    </lineage>
</organism>
<keyword evidence="1" id="KW-0472">Membrane</keyword>
<comment type="caution">
    <text evidence="2">The sequence shown here is derived from an EMBL/GenBank/DDBJ whole genome shotgun (WGS) entry which is preliminary data.</text>
</comment>
<evidence type="ECO:0000313" key="3">
    <source>
        <dbReference type="Proteomes" id="UP000003773"/>
    </source>
</evidence>
<name>A7A7L1_BIFAD</name>
<dbReference type="HOGENOM" id="CLU_1623922_0_0_11"/>
<accession>A7A7L1</accession>
<reference evidence="2 3" key="2">
    <citation type="submission" date="2007-05" db="EMBL/GenBank/DDBJ databases">
        <title>Draft genome sequence of Bifidobacterium adolescentis (L2-32).</title>
        <authorList>
            <person name="Sudarsanam P."/>
            <person name="Ley R."/>
            <person name="Guruge J."/>
            <person name="Turnbaugh P.J."/>
            <person name="Mahowald M."/>
            <person name="Liep D."/>
            <person name="Gordon J."/>
        </authorList>
    </citation>
    <scope>NUCLEOTIDE SEQUENCE [LARGE SCALE GENOMIC DNA]</scope>
    <source>
        <strain evidence="2 3">L2-32</strain>
    </source>
</reference>
<dbReference type="EMBL" id="AAXD02000053">
    <property type="protein sequence ID" value="EDN82472.1"/>
    <property type="molecule type" value="Genomic_DNA"/>
</dbReference>